<dbReference type="PANTHER" id="PTHR32329">
    <property type="entry name" value="BIFUNCTIONAL PROTEIN [INCLUDES 2-HYDROXYACYL-COA DEHYDRATASE (N-TER) AND ITS ACTIVATOR DOMAIN (C_TERM)-RELATED"/>
    <property type="match status" value="1"/>
</dbReference>
<dbReference type="InterPro" id="IPR051805">
    <property type="entry name" value="Dehydratase_Activator_Redct"/>
</dbReference>
<dbReference type="Gene3D" id="3.40.50.11900">
    <property type="match status" value="2"/>
</dbReference>
<dbReference type="EMBL" id="CP017269">
    <property type="protein sequence ID" value="AOT70315.1"/>
    <property type="molecule type" value="Genomic_DNA"/>
</dbReference>
<proteinExistence type="predicted"/>
<evidence type="ECO:0000259" key="1">
    <source>
        <dbReference type="Pfam" id="PF09989"/>
    </source>
</evidence>
<keyword evidence="3" id="KW-1185">Reference proteome</keyword>
<reference evidence="2 3" key="1">
    <citation type="submission" date="2016-09" db="EMBL/GenBank/DDBJ databases">
        <title>Genomic analysis reveals versatility of anaerobic energy metabolism of Geosporobacter ferrireducens IRF9 of phylum Firmicutes.</title>
        <authorList>
            <person name="Kim S.-J."/>
        </authorList>
    </citation>
    <scope>NUCLEOTIDE SEQUENCE [LARGE SCALE GENOMIC DNA]</scope>
    <source>
        <strain evidence="2 3">IRF9</strain>
    </source>
</reference>
<gene>
    <name evidence="2" type="ORF">Gferi_12365</name>
</gene>
<dbReference type="RefSeq" id="WP_069976953.1">
    <property type="nucleotide sequence ID" value="NZ_CP017269.1"/>
</dbReference>
<organism evidence="2 3">
    <name type="scientific">Geosporobacter ferrireducens</name>
    <dbReference type="NCBI Taxonomy" id="1424294"/>
    <lineage>
        <taxon>Bacteria</taxon>
        <taxon>Bacillati</taxon>
        <taxon>Bacillota</taxon>
        <taxon>Clostridia</taxon>
        <taxon>Peptostreptococcales</taxon>
        <taxon>Thermotaleaceae</taxon>
        <taxon>Geosporobacter</taxon>
    </lineage>
</organism>
<evidence type="ECO:0000313" key="3">
    <source>
        <dbReference type="Proteomes" id="UP000095743"/>
    </source>
</evidence>
<dbReference type="Proteomes" id="UP000095743">
    <property type="component" value="Chromosome"/>
</dbReference>
<accession>A0A1D8GHB5</accession>
<feature type="domain" description="DUF2229" evidence="1">
    <location>
        <begin position="3"/>
        <end position="225"/>
    </location>
</feature>
<dbReference type="PANTHER" id="PTHR32329:SF2">
    <property type="entry name" value="BIFUNCTIONAL PROTEIN [INCLUDES 2-HYDROXYACYL-COA DEHYDRATASE (N-TER) AND ITS ACTIVATOR DOMAIN (C_TERM)"/>
    <property type="match status" value="1"/>
</dbReference>
<protein>
    <recommendedName>
        <fullName evidence="1">DUF2229 domain-containing protein</fullName>
    </recommendedName>
</protein>
<dbReference type="Pfam" id="PF09989">
    <property type="entry name" value="DUF2229"/>
    <property type="match status" value="1"/>
</dbReference>
<dbReference type="InterPro" id="IPR018709">
    <property type="entry name" value="CoA_activase_DUF2229"/>
</dbReference>
<dbReference type="STRING" id="1424294.Gferi_12365"/>
<dbReference type="KEGG" id="gfe:Gferi_12365"/>
<evidence type="ECO:0000313" key="2">
    <source>
        <dbReference type="EMBL" id="AOT70315.1"/>
    </source>
</evidence>
<sequence>MVRIAIPRAMSYYYLYPFFKTLLSDMGAEVTLSQPTTKATLENLSACPTDEPCVAVKLYFAHVQQLLETDCDYVFLPKLIRVEKGSYCCPKFIGIPDMVKTAFHLEDRILMPRIDVQNQESMLQDLAQLADHLGLNKKDLSKHLQHGWEVQQRVSSLMTNHGLTVEEAYRIFDGSLEEKPHAKSSEVLPCTIGLIGHPYVLYEWISHDLPSRLRRYGNVITPEMVETTFIREQMKQIFEGERLWTFEAQMLGAAFHLMKNHLVDRLILVGLFECGPESIIEPYIETLAEEMNIPLLKLFMDEQTGEAGLVTRIEAFMDTAVDKYEKTKKINPPAPSLAPGIIPKNPIIGFPSMGRLDIIIHSILKECGVEAIRPPAISRRSIELGKELVPEFVCLPLTATLGQMIELLEKGVNGFLMVGGKGICRLGWYAQIQDMLLKRKGLSFDMTILDSPFPLKQNGASFIHAVKKITNGASWSTIGKSIWLAYYKLQLLDQAEELLRKFRAYEIKRGQADRIFSKFQTKVDQLFSHRELSRLNKDFIEEMHSIAIEETEPLRIALVGEIWVLLEPFVNLEIERFLGRHSDVRVLVEREISVSHWLQGNLFHTPAAKARTRAVHAAAAPYLTEQVGGHGIHSVGLSILAAHEGVDGVIHLMPFTCMPEIVAQSILSQVTEQLDIPILSLIVSDQTGEAGFETRLDAFLDLLLERRYEKTQRGVDNGILYRY</sequence>
<name>A0A1D8GHB5_9FIRM</name>
<dbReference type="AlphaFoldDB" id="A0A1D8GHB5"/>